<dbReference type="InterPro" id="IPR000292">
    <property type="entry name" value="For/NO2_transpt"/>
</dbReference>
<dbReference type="Pfam" id="PF01226">
    <property type="entry name" value="Form_Nir_trans"/>
    <property type="match status" value="1"/>
</dbReference>
<evidence type="ECO:0000256" key="2">
    <source>
        <dbReference type="ARBA" id="ARBA00022692"/>
    </source>
</evidence>
<dbReference type="STRING" id="1161099.SAMN05444817_10523"/>
<keyword evidence="7" id="KW-1185">Reference proteome</keyword>
<dbReference type="PANTHER" id="PTHR30520">
    <property type="entry name" value="FORMATE TRANSPORTER-RELATED"/>
    <property type="match status" value="1"/>
</dbReference>
<proteinExistence type="predicted"/>
<dbReference type="AlphaFoldDB" id="A0A1N7J9Q9"/>
<feature type="transmembrane region" description="Helical" evidence="5">
    <location>
        <begin position="30"/>
        <end position="51"/>
    </location>
</feature>
<keyword evidence="2 5" id="KW-0812">Transmembrane</keyword>
<dbReference type="GO" id="GO:0015499">
    <property type="term" value="F:formate transmembrane transporter activity"/>
    <property type="evidence" value="ECO:0007669"/>
    <property type="project" value="TreeGrafter"/>
</dbReference>
<name>A0A1N7J9Q9_9CORY</name>
<feature type="transmembrane region" description="Helical" evidence="5">
    <location>
        <begin position="72"/>
        <end position="94"/>
    </location>
</feature>
<keyword evidence="3 5" id="KW-1133">Transmembrane helix</keyword>
<protein>
    <submittedName>
        <fullName evidence="6">Formate/nitrite transporter FocA, FNT family</fullName>
    </submittedName>
</protein>
<feature type="transmembrane region" description="Helical" evidence="5">
    <location>
        <begin position="154"/>
        <end position="178"/>
    </location>
</feature>
<dbReference type="EMBL" id="FTOF01000005">
    <property type="protein sequence ID" value="SIS46083.1"/>
    <property type="molecule type" value="Genomic_DNA"/>
</dbReference>
<reference evidence="7" key="1">
    <citation type="submission" date="2017-01" db="EMBL/GenBank/DDBJ databases">
        <authorList>
            <person name="Varghese N."/>
            <person name="Submissions S."/>
        </authorList>
    </citation>
    <scope>NUCLEOTIDE SEQUENCE [LARGE SCALE GENOMIC DNA]</scope>
    <source>
        <strain evidence="7">DSM 44531</strain>
    </source>
</reference>
<comment type="subcellular location">
    <subcellularLocation>
        <location evidence="1">Membrane</location>
        <topology evidence="1">Multi-pass membrane protein</topology>
    </subcellularLocation>
</comment>
<gene>
    <name evidence="6" type="ORF">SAMN05444817_10523</name>
</gene>
<keyword evidence="4 5" id="KW-0472">Membrane</keyword>
<evidence type="ECO:0000313" key="6">
    <source>
        <dbReference type="EMBL" id="SIS46083.1"/>
    </source>
</evidence>
<evidence type="ECO:0000313" key="7">
    <source>
        <dbReference type="Proteomes" id="UP000186292"/>
    </source>
</evidence>
<evidence type="ECO:0000256" key="1">
    <source>
        <dbReference type="ARBA" id="ARBA00004141"/>
    </source>
</evidence>
<feature type="transmembrane region" description="Helical" evidence="5">
    <location>
        <begin position="123"/>
        <end position="142"/>
    </location>
</feature>
<evidence type="ECO:0000256" key="4">
    <source>
        <dbReference type="ARBA" id="ARBA00023136"/>
    </source>
</evidence>
<organism evidence="6 7">
    <name type="scientific">Corynebacterium appendicis CIP 107643</name>
    <dbReference type="NCBI Taxonomy" id="1161099"/>
    <lineage>
        <taxon>Bacteria</taxon>
        <taxon>Bacillati</taxon>
        <taxon>Actinomycetota</taxon>
        <taxon>Actinomycetes</taxon>
        <taxon>Mycobacteriales</taxon>
        <taxon>Corynebacteriaceae</taxon>
        <taxon>Corynebacterium</taxon>
    </lineage>
</organism>
<dbReference type="InterPro" id="IPR023271">
    <property type="entry name" value="Aquaporin-like"/>
</dbReference>
<dbReference type="PANTHER" id="PTHR30520:SF8">
    <property type="entry name" value="NITRITE TRANSPORTER NIRC"/>
    <property type="match status" value="1"/>
</dbReference>
<feature type="transmembrane region" description="Helical" evidence="5">
    <location>
        <begin position="205"/>
        <end position="225"/>
    </location>
</feature>
<dbReference type="Gene3D" id="1.20.1080.10">
    <property type="entry name" value="Glycerol uptake facilitator protein"/>
    <property type="match status" value="1"/>
</dbReference>
<dbReference type="GO" id="GO:0005886">
    <property type="term" value="C:plasma membrane"/>
    <property type="evidence" value="ECO:0007669"/>
    <property type="project" value="TreeGrafter"/>
</dbReference>
<evidence type="ECO:0000256" key="3">
    <source>
        <dbReference type="ARBA" id="ARBA00022989"/>
    </source>
</evidence>
<dbReference type="Proteomes" id="UP000186292">
    <property type="component" value="Unassembled WGS sequence"/>
</dbReference>
<sequence length="234" mass="25464">MAGVLLGIMTAFAAATATLTESYAPGWGKYPFAVIFAVTLYMIVVLQAELATGNMMFMTYGFVHKLNTIPRGLVVILFVTFFNLVGAAIVSWLISMTTTGQNAETTMPFMASLWEAKLAKPSLTLFFEAILANMVVNIGFMLTAQAGKDHSAKIWAVAIIIPAFAAMGYEHSIANFVLTTLNGFMFDPSSIEGFTVGNVLRNWTIVWLGNLVGGGLIMGGIYGWLNRTRTKYRD</sequence>
<evidence type="ECO:0000256" key="5">
    <source>
        <dbReference type="SAM" id="Phobius"/>
    </source>
</evidence>
<accession>A0A1N7J9Q9</accession>